<feature type="domain" description="DNA2/NAM7 helicase helicase" evidence="9">
    <location>
        <begin position="1421"/>
        <end position="1762"/>
    </location>
</feature>
<dbReference type="InterPro" id="IPR041677">
    <property type="entry name" value="DNA2/NAM7_AAA_11"/>
</dbReference>
<dbReference type="SUPFAM" id="SSF48371">
    <property type="entry name" value="ARM repeat"/>
    <property type="match status" value="1"/>
</dbReference>
<evidence type="ECO:0000313" key="12">
    <source>
        <dbReference type="EMBL" id="KAJ1919557.1"/>
    </source>
</evidence>
<dbReference type="InterPro" id="IPR045055">
    <property type="entry name" value="DNA2/NAM7-like"/>
</dbReference>
<feature type="compositionally biased region" description="Acidic residues" evidence="7">
    <location>
        <begin position="2337"/>
        <end position="2348"/>
    </location>
</feature>
<dbReference type="GO" id="GO:0005694">
    <property type="term" value="C:chromosome"/>
    <property type="evidence" value="ECO:0007669"/>
    <property type="project" value="UniProtKB-ARBA"/>
</dbReference>
<evidence type="ECO:0000256" key="7">
    <source>
        <dbReference type="SAM" id="MobiDB-lite"/>
    </source>
</evidence>
<dbReference type="InterPro" id="IPR016024">
    <property type="entry name" value="ARM-type_fold"/>
</dbReference>
<feature type="compositionally biased region" description="Basic and acidic residues" evidence="7">
    <location>
        <begin position="2088"/>
        <end position="2134"/>
    </location>
</feature>
<dbReference type="Pfam" id="PF13086">
    <property type="entry name" value="AAA_11"/>
    <property type="match status" value="1"/>
</dbReference>
<dbReference type="PANTHER" id="PTHR10887">
    <property type="entry name" value="DNA2/NAM7 HELICASE FAMILY"/>
    <property type="match status" value="1"/>
</dbReference>
<keyword evidence="13" id="KW-1185">Reference proteome</keyword>
<gene>
    <name evidence="12" type="primary">SEN1</name>
    <name evidence="12" type="ORF">H4219_001913</name>
</gene>
<dbReference type="InterPro" id="IPR027417">
    <property type="entry name" value="P-loop_NTPase"/>
</dbReference>
<dbReference type="EMBL" id="JANBPU010000025">
    <property type="protein sequence ID" value="KAJ1919557.1"/>
    <property type="molecule type" value="Genomic_DNA"/>
</dbReference>
<feature type="region of interest" description="Disordered" evidence="7">
    <location>
        <begin position="2041"/>
        <end position="2378"/>
    </location>
</feature>
<feature type="compositionally biased region" description="Polar residues" evidence="7">
    <location>
        <begin position="1035"/>
        <end position="1044"/>
    </location>
</feature>
<feature type="compositionally biased region" description="Basic and acidic residues" evidence="7">
    <location>
        <begin position="2238"/>
        <end position="2258"/>
    </location>
</feature>
<feature type="compositionally biased region" description="Basic and acidic residues" evidence="7">
    <location>
        <begin position="2359"/>
        <end position="2369"/>
    </location>
</feature>
<feature type="compositionally biased region" description="Basic and acidic residues" evidence="7">
    <location>
        <begin position="2302"/>
        <end position="2329"/>
    </location>
</feature>
<keyword evidence="2" id="KW-0547">Nucleotide-binding</keyword>
<evidence type="ECO:0000313" key="13">
    <source>
        <dbReference type="Proteomes" id="UP001150538"/>
    </source>
</evidence>
<feature type="coiled-coil region" evidence="6">
    <location>
        <begin position="1648"/>
        <end position="1675"/>
    </location>
</feature>
<dbReference type="SUPFAM" id="SSF52540">
    <property type="entry name" value="P-loop containing nucleoside triphosphate hydrolases"/>
    <property type="match status" value="1"/>
</dbReference>
<feature type="compositionally biased region" description="Low complexity" evidence="7">
    <location>
        <begin position="1023"/>
        <end position="1034"/>
    </location>
</feature>
<feature type="compositionally biased region" description="Basic and acidic residues" evidence="7">
    <location>
        <begin position="2150"/>
        <end position="2187"/>
    </location>
</feature>
<evidence type="ECO:0000259" key="10">
    <source>
        <dbReference type="Pfam" id="PF13087"/>
    </source>
</evidence>
<feature type="domain" description="Helicase Sen1 N-terminal" evidence="8">
    <location>
        <begin position="56"/>
        <end position="523"/>
    </location>
</feature>
<evidence type="ECO:0000256" key="5">
    <source>
        <dbReference type="ARBA" id="ARBA00022840"/>
    </source>
</evidence>
<dbReference type="CDD" id="cd18042">
    <property type="entry name" value="DEXXQc_SETX"/>
    <property type="match status" value="1"/>
</dbReference>
<protein>
    <submittedName>
        <fullName evidence="12">DEAD-box type RNA helicase</fullName>
    </submittedName>
</protein>
<feature type="compositionally biased region" description="Basic and acidic residues" evidence="7">
    <location>
        <begin position="2213"/>
        <end position="2229"/>
    </location>
</feature>
<dbReference type="GO" id="GO:0006369">
    <property type="term" value="P:termination of RNA polymerase II transcription"/>
    <property type="evidence" value="ECO:0007669"/>
    <property type="project" value="TreeGrafter"/>
</dbReference>
<dbReference type="GO" id="GO:0001147">
    <property type="term" value="F:transcription termination site sequence-specific DNA binding"/>
    <property type="evidence" value="ECO:0007669"/>
    <property type="project" value="TreeGrafter"/>
</dbReference>
<keyword evidence="3" id="KW-0378">Hydrolase</keyword>
<dbReference type="InterPro" id="IPR041679">
    <property type="entry name" value="DNA2/NAM7-like_C"/>
</dbReference>
<dbReference type="Pfam" id="PF12726">
    <property type="entry name" value="SEN1_N"/>
    <property type="match status" value="1"/>
</dbReference>
<proteinExistence type="inferred from homology"/>
<evidence type="ECO:0000256" key="6">
    <source>
        <dbReference type="SAM" id="Coils"/>
    </source>
</evidence>
<dbReference type="FunFam" id="3.40.50.300:FF:000326">
    <property type="entry name" value="P-loop containing nucleoside triphosphate hydrolase"/>
    <property type="match status" value="1"/>
</dbReference>
<dbReference type="Pfam" id="PF23576">
    <property type="entry name" value="SEN1_barrel"/>
    <property type="match status" value="1"/>
</dbReference>
<dbReference type="OrthoDB" id="6513042at2759"/>
<feature type="domain" description="Helicase SEN1 beta-barrel" evidence="11">
    <location>
        <begin position="1238"/>
        <end position="1369"/>
    </location>
</feature>
<evidence type="ECO:0000259" key="8">
    <source>
        <dbReference type="Pfam" id="PF12726"/>
    </source>
</evidence>
<feature type="region of interest" description="Disordered" evidence="7">
    <location>
        <begin position="965"/>
        <end position="1044"/>
    </location>
</feature>
<keyword evidence="5" id="KW-0067">ATP-binding</keyword>
<keyword evidence="6" id="KW-0175">Coiled coil</keyword>
<feature type="compositionally biased region" description="Polar residues" evidence="7">
    <location>
        <begin position="2282"/>
        <end position="2295"/>
    </location>
</feature>
<dbReference type="InterPro" id="IPR047187">
    <property type="entry name" value="SF1_C_Upf1"/>
</dbReference>
<feature type="compositionally biased region" description="Polar residues" evidence="7">
    <location>
        <begin position="2070"/>
        <end position="2082"/>
    </location>
</feature>
<keyword evidence="4 12" id="KW-0347">Helicase</keyword>
<feature type="region of interest" description="Disordered" evidence="7">
    <location>
        <begin position="1061"/>
        <end position="1102"/>
    </location>
</feature>
<feature type="compositionally biased region" description="Basic and acidic residues" evidence="7">
    <location>
        <begin position="935"/>
        <end position="944"/>
    </location>
</feature>
<evidence type="ECO:0000256" key="1">
    <source>
        <dbReference type="ARBA" id="ARBA00007913"/>
    </source>
</evidence>
<dbReference type="GO" id="GO:0004386">
    <property type="term" value="F:helicase activity"/>
    <property type="evidence" value="ECO:0007669"/>
    <property type="project" value="UniProtKB-KW"/>
</dbReference>
<dbReference type="GO" id="GO:0016787">
    <property type="term" value="F:hydrolase activity"/>
    <property type="evidence" value="ECO:0007669"/>
    <property type="project" value="UniProtKB-KW"/>
</dbReference>
<comment type="similarity">
    <text evidence="1">Belongs to the DNA2/NAM7 helicase family.</text>
</comment>
<dbReference type="Proteomes" id="UP001150538">
    <property type="component" value="Unassembled WGS sequence"/>
</dbReference>
<dbReference type="InterPro" id="IPR024481">
    <property type="entry name" value="Helicase_Sen1_N"/>
</dbReference>
<name>A0A9W8DPT4_9FUNG</name>
<organism evidence="12 13">
    <name type="scientific">Mycoemilia scoparia</name>
    <dbReference type="NCBI Taxonomy" id="417184"/>
    <lineage>
        <taxon>Eukaryota</taxon>
        <taxon>Fungi</taxon>
        <taxon>Fungi incertae sedis</taxon>
        <taxon>Zoopagomycota</taxon>
        <taxon>Kickxellomycotina</taxon>
        <taxon>Kickxellomycetes</taxon>
        <taxon>Kickxellales</taxon>
        <taxon>Kickxellaceae</taxon>
        <taxon>Mycoemilia</taxon>
    </lineage>
</organism>
<dbReference type="Gene3D" id="3.40.50.300">
    <property type="entry name" value="P-loop containing nucleotide triphosphate hydrolases"/>
    <property type="match status" value="2"/>
</dbReference>
<feature type="region of interest" description="Disordered" evidence="7">
    <location>
        <begin position="900"/>
        <end position="944"/>
    </location>
</feature>
<accession>A0A9W8DPT4</accession>
<reference evidence="12" key="1">
    <citation type="submission" date="2022-07" db="EMBL/GenBank/DDBJ databases">
        <title>Phylogenomic reconstructions and comparative analyses of Kickxellomycotina fungi.</title>
        <authorList>
            <person name="Reynolds N.K."/>
            <person name="Stajich J.E."/>
            <person name="Barry K."/>
            <person name="Grigoriev I.V."/>
            <person name="Crous P."/>
            <person name="Smith M.E."/>
        </authorList>
    </citation>
    <scope>NUCLEOTIDE SEQUENCE</scope>
    <source>
        <strain evidence="12">NBRC 100468</strain>
    </source>
</reference>
<evidence type="ECO:0000259" key="11">
    <source>
        <dbReference type="Pfam" id="PF23576"/>
    </source>
</evidence>
<evidence type="ECO:0000256" key="3">
    <source>
        <dbReference type="ARBA" id="ARBA00022801"/>
    </source>
</evidence>
<dbReference type="CDD" id="cd18808">
    <property type="entry name" value="SF1_C_Upf1"/>
    <property type="match status" value="1"/>
</dbReference>
<feature type="compositionally biased region" description="Low complexity" evidence="7">
    <location>
        <begin position="2135"/>
        <end position="2147"/>
    </location>
</feature>
<feature type="compositionally biased region" description="Polar residues" evidence="7">
    <location>
        <begin position="1061"/>
        <end position="1074"/>
    </location>
</feature>
<evidence type="ECO:0000259" key="9">
    <source>
        <dbReference type="Pfam" id="PF13086"/>
    </source>
</evidence>
<evidence type="ECO:0000256" key="4">
    <source>
        <dbReference type="ARBA" id="ARBA00022806"/>
    </source>
</evidence>
<dbReference type="InterPro" id="IPR056474">
    <property type="entry name" value="SEN1_barrel"/>
</dbReference>
<feature type="domain" description="DNA2/NAM7 helicase-like C-terminal" evidence="10">
    <location>
        <begin position="1770"/>
        <end position="1965"/>
    </location>
</feature>
<dbReference type="Pfam" id="PF13087">
    <property type="entry name" value="AAA_12"/>
    <property type="match status" value="1"/>
</dbReference>
<sequence length="2378" mass="265908">MAENNTGASRDSEVPTLEEVLKALQEVERKKESAGALDEFLQKGLKYFLDTEQEFIKERYLEQYEAPTVEDFFGVVEEWDVARIIDTIAKTTKSDLTICSHMVFEALRSPTLTMKYPNLLKAVTNALTTTFANGQLIGNDSHILPGSVSLAFHKDSVVRRCGRAIIKRAGSEISVSDFNNGIRSHLVSALANVFGDATTKVKETEPLAKMEYPYSSEQFWRGFKTILKRMSREVLHLLNTLTPDLPSMLCRCIVDGNDDGSYLELLSSFSVILSFYGSTDFWGSVAKKLQMVPSDIAISIFHNPNVQAQFRRKAAVAPVTSESGAQNQTEVPDPLSEPVMGATKKHLSTVIDWISPFVGSFSFPQDRPAIAAILRPLIYELTSDTDVPLSSKAVCYTTSIRLIQFCYNQIDINDNTSVFEMYIPFEFINEHIGRIVQISNIDSPYINYKKLLDGTEKLIENMLTSEICNAWKLYLRISTIKTNESSLIQKTPVLMPGLWESLLEDPRDTNIVAHTLSAVSYLFSWHGVLIARQDFANGNFVLSNGLPEQVKKIEGLLVGYLKTIENTLVNRDEKTGAEFEKIVLTQAIRLSTSCMEAARDTSIKLLSRMSSVSTSDMIVDEADPYLQMTLQTLLRHKQLFIETLNVVLDEWIGFVKEGMALVMESSLIARILQHTFVHIKGSRLYPLSDQNVSKLCLTAYSWMSKAMVVLVERSGNMDPSQVNLCITSVILAIISIIGSIPLSIIKENPSIDAKSLNKAAGSVQQMLSLLGHFVLRNPDDRSLQLLLALYQKVIESTDKELNLDAKALVMTLTSLKRLSGAIITQPIFDNLDRVYKLIVSKFPDADIQTSGPAVSGGNGMDNGSVYISDDEMLLDSINDDDILDVLDSLSDIDVPISHNSVKDQLGAQKPRKASSDQEVKTPVPQIPDKGQTDYQKAEKPPATQDVKEIQLTHSYSKPHFQKTITGWLGKDTGRPSLTESLKDKSRKLNPKLNPSRRAKDAGSSTLLKELRRDIVGERPPPSSSSFNRPPTSTFATLQRKPQQQVSKVARSLALGESAGGQNLKASAKVQSPKISKTRGKLASNSDSESSDEEDNSDSDREASGALRMLADGSSSPPRPINETQLRTKMFDLPGMSLQPFGRKFGASAGNGGGSLVKPTDDHQQKQFVPPNLDILHQIILKWSYEYVGDTPTYFDKTKYMTVPKVFESFEHYEKVFEPLLVLETWTKFQTSKQECINNQTFNATQSGRISVDKFIDITLTMTRGDAETISENDLIVMAYLGTNEKVIKDAQNIAEKFRDNQSKCIPEADLQKKALERFSNRITVLGKVQNKKFAKDMVDVVVRLSPNPKKLKVVNNKLVDGSVWDCLKLFCLTPVHREYIALKSLRFLPKHLSDDILFAKIRNIPMLNEAKVRACMKAHGVNQPQAESILTATHRGEGFTLVQGPPGTGKTKTILGLIGSLLSGQLNYKPDYKKSKGQSSSLMSEDERKHWSHFSTDSNNKNPKHRILVCAPSNAAVDEIVKRLMQGIRDGTGKTFYPRVVRVGLSESINSAVKDMSLDSLVDKELNTFSELSSSKQEGTGGGLSNYKESSDTAKSLASAVLSIKQKKIQNEKLLTELFEQKASIIIKRNDIRLKLHNSDNAPSLDEQRELEAMSKQYGKKIREIEARIDSAKTDSGRTTQEMDMVQRNARLNILRRTDVLCCTLSGSGHDIMNSMPCDFETVIIDEAAQSVELASLIPLRNGCKRCVLVGDPNQLPPTVLSTTATEYNYEQSLFVRIQNRSPSLVNLLSIQYRMHPDISQFPSRLFYDSRLKDGPGLDVKQTDVWHKSNLFRPFMFFNVHAGKETNGRGGSYLNNAEVMAAVSLVERLCKDFENIPFASRIGIITPYKQQLKELKSRFAIRFGKRIFDAIDFNTVDGFQGQEKDIIIFSCVRAGGRGIGFLSDTRRMNVGLTRARKSLFVLGNSRYLQEHALWSQLIEDSKFRRVHMDIVKPYFGINIKTAGPGTMKNLFEYPKEETNVELLPDGEGNKKDFVMNQIVNSTKTSVPEKPKEINKPSAQPEGALVPKAANSDSTSGHRSAQPQPQPSKDAEKRDSRKRSVDGSIEKEKNKRSPSVHDRSSSRESRSYEHRHRDSNSSNGSGSSSNSNKRPRVDFSLDDVDAFKRNIDRSKDRRDSLDRKERDRENYKSHRHRSHISSEEDYNSHHSPHRPGHKKDDHDDKYEKTKEYDSYRPQPKTSRSGDEGRSGKRRDTGESEKHSRSSSSKHHSSSHSSLFISRRKTKSSVGSGRYANSTTVRSSSRSDGGRRSESHLSNFKKEIKVPKKLEDLKNNGKKSGFEEGEVNDMDLSDDSASNSDDGEDGSKRPVDTKEQMSLFDSIF</sequence>
<comment type="caution">
    <text evidence="12">The sequence shown here is derived from an EMBL/GenBank/DDBJ whole genome shotgun (WGS) entry which is preliminary data.</text>
</comment>
<dbReference type="GO" id="GO:0016604">
    <property type="term" value="C:nuclear body"/>
    <property type="evidence" value="ECO:0007669"/>
    <property type="project" value="TreeGrafter"/>
</dbReference>
<dbReference type="GO" id="GO:0005524">
    <property type="term" value="F:ATP binding"/>
    <property type="evidence" value="ECO:0007669"/>
    <property type="project" value="UniProtKB-KW"/>
</dbReference>
<evidence type="ECO:0000256" key="2">
    <source>
        <dbReference type="ARBA" id="ARBA00022741"/>
    </source>
</evidence>
<dbReference type="PANTHER" id="PTHR10887:SF495">
    <property type="entry name" value="HELICASE SENATAXIN ISOFORM X1-RELATED"/>
    <property type="match status" value="1"/>
</dbReference>